<gene>
    <name evidence="8" type="ORF">HPB48_013718</name>
</gene>
<keyword evidence="3" id="KW-0862">Zinc</keyword>
<proteinExistence type="predicted"/>
<dbReference type="AlphaFoldDB" id="A0A9J6G7S1"/>
<organism evidence="8 9">
    <name type="scientific">Haemaphysalis longicornis</name>
    <name type="common">Bush tick</name>
    <dbReference type="NCBI Taxonomy" id="44386"/>
    <lineage>
        <taxon>Eukaryota</taxon>
        <taxon>Metazoa</taxon>
        <taxon>Ecdysozoa</taxon>
        <taxon>Arthropoda</taxon>
        <taxon>Chelicerata</taxon>
        <taxon>Arachnida</taxon>
        <taxon>Acari</taxon>
        <taxon>Parasitiformes</taxon>
        <taxon>Ixodida</taxon>
        <taxon>Ixodoidea</taxon>
        <taxon>Ixodidae</taxon>
        <taxon>Haemaphysalinae</taxon>
        <taxon>Haemaphysalis</taxon>
    </lineage>
</organism>
<dbReference type="GO" id="GO:0003677">
    <property type="term" value="F:DNA binding"/>
    <property type="evidence" value="ECO:0007669"/>
    <property type="project" value="UniProtKB-UniRule"/>
</dbReference>
<dbReference type="PANTHER" id="PTHR46927">
    <property type="entry name" value="AGAP005574-PA"/>
    <property type="match status" value="1"/>
</dbReference>
<dbReference type="OrthoDB" id="6503460at2759"/>
<dbReference type="EMBL" id="JABSTR010000005">
    <property type="protein sequence ID" value="KAH9371325.1"/>
    <property type="molecule type" value="Genomic_DNA"/>
</dbReference>
<feature type="domain" description="THAP-type" evidence="7">
    <location>
        <begin position="1"/>
        <end position="84"/>
    </location>
</feature>
<dbReference type="SMART" id="SM00980">
    <property type="entry name" value="THAP"/>
    <property type="match status" value="1"/>
</dbReference>
<dbReference type="Gene3D" id="6.20.210.20">
    <property type="entry name" value="THAP domain"/>
    <property type="match status" value="1"/>
</dbReference>
<dbReference type="InterPro" id="IPR038441">
    <property type="entry name" value="THAP_Znf_sf"/>
</dbReference>
<feature type="region of interest" description="Disordered" evidence="6">
    <location>
        <begin position="65"/>
        <end position="84"/>
    </location>
</feature>
<comment type="caution">
    <text evidence="8">The sequence shown here is derived from an EMBL/GenBank/DDBJ whole genome shotgun (WGS) entry which is preliminary data.</text>
</comment>
<dbReference type="VEuPathDB" id="VectorBase:HLOH_042637"/>
<protein>
    <recommendedName>
        <fullName evidence="7">THAP-type domain-containing protein</fullName>
    </recommendedName>
</protein>
<evidence type="ECO:0000256" key="3">
    <source>
        <dbReference type="ARBA" id="ARBA00022833"/>
    </source>
</evidence>
<evidence type="ECO:0000256" key="1">
    <source>
        <dbReference type="ARBA" id="ARBA00022723"/>
    </source>
</evidence>
<keyword evidence="4 5" id="KW-0238">DNA-binding</keyword>
<evidence type="ECO:0000313" key="9">
    <source>
        <dbReference type="Proteomes" id="UP000821853"/>
    </source>
</evidence>
<dbReference type="Proteomes" id="UP000821853">
    <property type="component" value="Chromosome 3"/>
</dbReference>
<dbReference type="InterPro" id="IPR052224">
    <property type="entry name" value="THAP_domain_protein"/>
</dbReference>
<evidence type="ECO:0000256" key="6">
    <source>
        <dbReference type="SAM" id="MobiDB-lite"/>
    </source>
</evidence>
<evidence type="ECO:0000256" key="2">
    <source>
        <dbReference type="ARBA" id="ARBA00022771"/>
    </source>
</evidence>
<evidence type="ECO:0000313" key="8">
    <source>
        <dbReference type="EMBL" id="KAH9371325.1"/>
    </source>
</evidence>
<dbReference type="GO" id="GO:0008270">
    <property type="term" value="F:zinc ion binding"/>
    <property type="evidence" value="ECO:0007669"/>
    <property type="project" value="UniProtKB-KW"/>
</dbReference>
<dbReference type="PANTHER" id="PTHR46927:SF3">
    <property type="entry name" value="THAP-TYPE DOMAIN-CONTAINING PROTEIN"/>
    <property type="match status" value="1"/>
</dbReference>
<keyword evidence="2 5" id="KW-0863">Zinc-finger</keyword>
<keyword evidence="1" id="KW-0479">Metal-binding</keyword>
<dbReference type="Pfam" id="PF05485">
    <property type="entry name" value="THAP"/>
    <property type="match status" value="1"/>
</dbReference>
<evidence type="ECO:0000256" key="5">
    <source>
        <dbReference type="PROSITE-ProRule" id="PRU00309"/>
    </source>
</evidence>
<dbReference type="SUPFAM" id="SSF57716">
    <property type="entry name" value="Glucocorticoid receptor-like (DNA-binding domain)"/>
    <property type="match status" value="1"/>
</dbReference>
<sequence length="96" mass="10987">MGRQCVVPYCNSGYSSNKEKVITFKFPSDPVRLEVWARTIPRKDRELTPHDYVCEKHFSESDWRGGGITSSVRKKRKETQPVVTCAKHAKTETSVV</sequence>
<name>A0A9J6G7S1_HAELO</name>
<dbReference type="PROSITE" id="PS50950">
    <property type="entry name" value="ZF_THAP"/>
    <property type="match status" value="1"/>
</dbReference>
<dbReference type="InterPro" id="IPR006612">
    <property type="entry name" value="THAP_Znf"/>
</dbReference>
<accession>A0A9J6G7S1</accession>
<evidence type="ECO:0000256" key="4">
    <source>
        <dbReference type="ARBA" id="ARBA00023125"/>
    </source>
</evidence>
<evidence type="ECO:0000259" key="7">
    <source>
        <dbReference type="PROSITE" id="PS50950"/>
    </source>
</evidence>
<keyword evidence="9" id="KW-1185">Reference proteome</keyword>
<reference evidence="8 9" key="1">
    <citation type="journal article" date="2020" name="Cell">
        <title>Large-Scale Comparative Analyses of Tick Genomes Elucidate Their Genetic Diversity and Vector Capacities.</title>
        <authorList>
            <consortium name="Tick Genome and Microbiome Consortium (TIGMIC)"/>
            <person name="Jia N."/>
            <person name="Wang J."/>
            <person name="Shi W."/>
            <person name="Du L."/>
            <person name="Sun Y."/>
            <person name="Zhan W."/>
            <person name="Jiang J.F."/>
            <person name="Wang Q."/>
            <person name="Zhang B."/>
            <person name="Ji P."/>
            <person name="Bell-Sakyi L."/>
            <person name="Cui X.M."/>
            <person name="Yuan T.T."/>
            <person name="Jiang B.G."/>
            <person name="Yang W.F."/>
            <person name="Lam T.T."/>
            <person name="Chang Q.C."/>
            <person name="Ding S.J."/>
            <person name="Wang X.J."/>
            <person name="Zhu J.G."/>
            <person name="Ruan X.D."/>
            <person name="Zhao L."/>
            <person name="Wei J.T."/>
            <person name="Ye R.Z."/>
            <person name="Que T.C."/>
            <person name="Du C.H."/>
            <person name="Zhou Y.H."/>
            <person name="Cheng J.X."/>
            <person name="Dai P.F."/>
            <person name="Guo W.B."/>
            <person name="Han X.H."/>
            <person name="Huang E.J."/>
            <person name="Li L.F."/>
            <person name="Wei W."/>
            <person name="Gao Y.C."/>
            <person name="Liu J.Z."/>
            <person name="Shao H.Z."/>
            <person name="Wang X."/>
            <person name="Wang C.C."/>
            <person name="Yang T.C."/>
            <person name="Huo Q.B."/>
            <person name="Li W."/>
            <person name="Chen H.Y."/>
            <person name="Chen S.E."/>
            <person name="Zhou L.G."/>
            <person name="Ni X.B."/>
            <person name="Tian J.H."/>
            <person name="Sheng Y."/>
            <person name="Liu T."/>
            <person name="Pan Y.S."/>
            <person name="Xia L.Y."/>
            <person name="Li J."/>
            <person name="Zhao F."/>
            <person name="Cao W.C."/>
        </authorList>
    </citation>
    <scope>NUCLEOTIDE SEQUENCE [LARGE SCALE GENOMIC DNA]</scope>
    <source>
        <strain evidence="8">HaeL-2018</strain>
    </source>
</reference>